<evidence type="ECO:0000256" key="3">
    <source>
        <dbReference type="ARBA" id="ARBA00022832"/>
    </source>
</evidence>
<dbReference type="GO" id="GO:0071766">
    <property type="term" value="P:Actinobacterium-type cell wall biogenesis"/>
    <property type="evidence" value="ECO:0007669"/>
    <property type="project" value="UniProtKB-ARBA"/>
</dbReference>
<proteinExistence type="inferred from homology"/>
<dbReference type="GO" id="GO:0016874">
    <property type="term" value="F:ligase activity"/>
    <property type="evidence" value="ECO:0007669"/>
    <property type="project" value="UniProtKB-KW"/>
</dbReference>
<dbReference type="InterPro" id="IPR042099">
    <property type="entry name" value="ANL_N_sf"/>
</dbReference>
<dbReference type="PANTHER" id="PTHR22754:SF32">
    <property type="entry name" value="DISCO-INTERACTING PROTEIN 2"/>
    <property type="match status" value="1"/>
</dbReference>
<comment type="similarity">
    <text evidence="1">Belongs to the ATP-dependent AMP-binding enzyme family.</text>
</comment>
<feature type="domain" description="AMP-binding enzyme C-terminal" evidence="6">
    <location>
        <begin position="455"/>
        <end position="565"/>
    </location>
</feature>
<evidence type="ECO:0000259" key="5">
    <source>
        <dbReference type="Pfam" id="PF00501"/>
    </source>
</evidence>
<feature type="domain" description="AMP-dependent synthetase/ligase" evidence="5">
    <location>
        <begin position="16"/>
        <end position="411"/>
    </location>
</feature>
<keyword evidence="2 7" id="KW-0436">Ligase</keyword>
<dbReference type="Pfam" id="PF23024">
    <property type="entry name" value="AMP-dom_DIP2-like"/>
    <property type="match status" value="1"/>
</dbReference>
<evidence type="ECO:0000256" key="4">
    <source>
        <dbReference type="ARBA" id="ARBA00023098"/>
    </source>
</evidence>
<reference evidence="7" key="1">
    <citation type="submission" date="2021-10" db="EMBL/GenBank/DDBJ databases">
        <title>Streptomonospora sp. nov., isolated from mangrove soil.</title>
        <authorList>
            <person name="Chen X."/>
            <person name="Ge X."/>
            <person name="Liu W."/>
        </authorList>
    </citation>
    <scope>NUCLEOTIDE SEQUENCE</scope>
    <source>
        <strain evidence="7">S1-112</strain>
    </source>
</reference>
<dbReference type="Gene3D" id="3.40.50.12780">
    <property type="entry name" value="N-terminal domain of ligase-like"/>
    <property type="match status" value="1"/>
</dbReference>
<dbReference type="Proteomes" id="UP001140076">
    <property type="component" value="Unassembled WGS sequence"/>
</dbReference>
<dbReference type="CDD" id="cd05931">
    <property type="entry name" value="FAAL"/>
    <property type="match status" value="1"/>
</dbReference>
<gene>
    <name evidence="7" type="ORF">LG943_17315</name>
</gene>
<evidence type="ECO:0000256" key="1">
    <source>
        <dbReference type="ARBA" id="ARBA00006432"/>
    </source>
</evidence>
<dbReference type="InterPro" id="IPR045851">
    <property type="entry name" value="AMP-bd_C_sf"/>
</dbReference>
<evidence type="ECO:0000259" key="6">
    <source>
        <dbReference type="Pfam" id="PF23024"/>
    </source>
</evidence>
<name>A0A9X3NXC4_9ACTN</name>
<dbReference type="PANTHER" id="PTHR22754">
    <property type="entry name" value="DISCO-INTERACTING PROTEIN 2 DIP2 -RELATED"/>
    <property type="match status" value="1"/>
</dbReference>
<organism evidence="7 8">
    <name type="scientific">Streptomonospora mangrovi</name>
    <dbReference type="NCBI Taxonomy" id="2883123"/>
    <lineage>
        <taxon>Bacteria</taxon>
        <taxon>Bacillati</taxon>
        <taxon>Actinomycetota</taxon>
        <taxon>Actinomycetes</taxon>
        <taxon>Streptosporangiales</taxon>
        <taxon>Nocardiopsidaceae</taxon>
        <taxon>Streptomonospora</taxon>
    </lineage>
</organism>
<dbReference type="GO" id="GO:0070566">
    <property type="term" value="F:adenylyltransferase activity"/>
    <property type="evidence" value="ECO:0007669"/>
    <property type="project" value="TreeGrafter"/>
</dbReference>
<dbReference type="RefSeq" id="WP_270073320.1">
    <property type="nucleotide sequence ID" value="NZ_JAJAQC010000029.1"/>
</dbReference>
<comment type="caution">
    <text evidence="7">The sequence shown here is derived from an EMBL/GenBank/DDBJ whole genome shotgun (WGS) entry which is preliminary data.</text>
</comment>
<dbReference type="InterPro" id="IPR040097">
    <property type="entry name" value="FAAL/FAAC"/>
</dbReference>
<dbReference type="GO" id="GO:0005886">
    <property type="term" value="C:plasma membrane"/>
    <property type="evidence" value="ECO:0007669"/>
    <property type="project" value="TreeGrafter"/>
</dbReference>
<dbReference type="SUPFAM" id="SSF56801">
    <property type="entry name" value="Acetyl-CoA synthetase-like"/>
    <property type="match status" value="1"/>
</dbReference>
<dbReference type="FunFam" id="3.40.50.12780:FF:000013">
    <property type="entry name" value="Long-chain-fatty-acid--AMP ligase FadD32"/>
    <property type="match status" value="1"/>
</dbReference>
<dbReference type="AlphaFoldDB" id="A0A9X3NXC4"/>
<keyword evidence="4" id="KW-0443">Lipid metabolism</keyword>
<sequence length="583" mass="62242">MKVVPKASTLVESLSAQARERGSATVYRFLPDGENEKRALTFAELDLEVRAIAAHLQRAVAPGARALVLTSEAEDFVRAFLACQYAGVVAVPVYPPLPLNSPRKVETLRAIARDAGVAAVLSSSTAGYRAHFAEAAPELAAAAWIAVDTVPDHDAADFRAHRAESSDAAFLQYTSGSTALPKGVVVTHEALMHNQEYIRRAGDYTPDTTIVSWLPLFHDMGLIGTVLPAVYVGLEAVLMPPLAFVQRPVRWLRAITRYRATVAGGPNSGYDLCVRRVRREDREGLDLSGWRIAFNGAEPVRAATLDAFAAEFAPQGFAARAFYPCYGLAENTLMVTGSRISGGASVVDVDLAVLQSERRLALGGGHRLVGSGRPLAGRRLAVVDPDTHLEVPAGAVGEIWSAGPDVAAGYWNNPEETERTFRARLADTGEGPFLRTGDLGVMHEGELYVCGRMKDVVIVEGRNHYPQDIEATVEAAHPAVRVNCVAAFAVERDDAERLVVVAEIDPAHRTVDLAEVDRAVRGAVAAAHSVPVGEVAFVAPGAVPKTTSGKVQRRACRAAFEQGALTPARGASAQGSRHYEGAK</sequence>
<dbReference type="InterPro" id="IPR000873">
    <property type="entry name" value="AMP-dep_synth/lig_dom"/>
</dbReference>
<dbReference type="Gene3D" id="3.30.300.30">
    <property type="match status" value="1"/>
</dbReference>
<evidence type="ECO:0000256" key="2">
    <source>
        <dbReference type="ARBA" id="ARBA00022598"/>
    </source>
</evidence>
<dbReference type="InterPro" id="IPR025110">
    <property type="entry name" value="AMP-bd_C"/>
</dbReference>
<evidence type="ECO:0000313" key="8">
    <source>
        <dbReference type="Proteomes" id="UP001140076"/>
    </source>
</evidence>
<protein>
    <submittedName>
        <fullName evidence="7">Fatty acyl-AMP ligase</fullName>
    </submittedName>
</protein>
<dbReference type="GO" id="GO:0006633">
    <property type="term" value="P:fatty acid biosynthetic process"/>
    <property type="evidence" value="ECO:0007669"/>
    <property type="project" value="TreeGrafter"/>
</dbReference>
<dbReference type="EMBL" id="JAJAQC010000029">
    <property type="protein sequence ID" value="MDA0566061.1"/>
    <property type="molecule type" value="Genomic_DNA"/>
</dbReference>
<keyword evidence="8" id="KW-1185">Reference proteome</keyword>
<keyword evidence="3" id="KW-0276">Fatty acid metabolism</keyword>
<dbReference type="Pfam" id="PF00501">
    <property type="entry name" value="AMP-binding"/>
    <property type="match status" value="1"/>
</dbReference>
<evidence type="ECO:0000313" key="7">
    <source>
        <dbReference type="EMBL" id="MDA0566061.1"/>
    </source>
</evidence>
<accession>A0A9X3NXC4</accession>